<dbReference type="SUPFAM" id="SSF55120">
    <property type="entry name" value="Pseudouridine synthase"/>
    <property type="match status" value="1"/>
</dbReference>
<feature type="transmembrane region" description="Helical" evidence="12">
    <location>
        <begin position="2870"/>
        <end position="2888"/>
    </location>
</feature>
<keyword evidence="10 12" id="KW-1133">Transmembrane helix</keyword>
<dbReference type="Pfam" id="PF00365">
    <property type="entry name" value="PFK"/>
    <property type="match status" value="3"/>
</dbReference>
<keyword evidence="6 12" id="KW-0812">Transmembrane</keyword>
<dbReference type="GO" id="GO:0046872">
    <property type="term" value="F:metal ion binding"/>
    <property type="evidence" value="ECO:0007669"/>
    <property type="project" value="UniProtKB-KW"/>
</dbReference>
<name>A0A9P1CHZ6_9DINO</name>
<feature type="non-terminal residue" evidence="15">
    <location>
        <position position="1"/>
    </location>
</feature>
<dbReference type="CDD" id="cd02869">
    <property type="entry name" value="PseudoU_synth_RluA_like"/>
    <property type="match status" value="1"/>
</dbReference>
<gene>
    <name evidence="15" type="ORF">C1SCF055_LOCUS18386</name>
</gene>
<comment type="caution">
    <text evidence="15">The sequence shown here is derived from an EMBL/GenBank/DDBJ whole genome shotgun (WGS) entry which is preliminary data.</text>
</comment>
<dbReference type="InterPro" id="IPR035966">
    <property type="entry name" value="PKF_sf"/>
</dbReference>
<keyword evidence="18" id="KW-1185">Reference proteome</keyword>
<keyword evidence="8" id="KW-0418">Kinase</keyword>
<feature type="domain" description="Phosphofructokinase" evidence="13">
    <location>
        <begin position="288"/>
        <end position="525"/>
    </location>
</feature>
<dbReference type="GO" id="GO:0001522">
    <property type="term" value="P:pseudouridine synthesis"/>
    <property type="evidence" value="ECO:0007669"/>
    <property type="project" value="InterPro"/>
</dbReference>
<feature type="transmembrane region" description="Helical" evidence="12">
    <location>
        <begin position="2561"/>
        <end position="2578"/>
    </location>
</feature>
<dbReference type="PRINTS" id="PR00476">
    <property type="entry name" value="PHFRCTKINASE"/>
</dbReference>
<evidence type="ECO:0000313" key="17">
    <source>
        <dbReference type="EMBL" id="CAL4778794.1"/>
    </source>
</evidence>
<feature type="transmembrane region" description="Helical" evidence="12">
    <location>
        <begin position="2841"/>
        <end position="2863"/>
    </location>
</feature>
<feature type="transmembrane region" description="Helical" evidence="12">
    <location>
        <begin position="2635"/>
        <end position="2663"/>
    </location>
</feature>
<dbReference type="EMBL" id="CAMXCT020001595">
    <property type="protein sequence ID" value="CAL1144857.1"/>
    <property type="molecule type" value="Genomic_DNA"/>
</dbReference>
<feature type="transmembrane region" description="Helical" evidence="12">
    <location>
        <begin position="2908"/>
        <end position="2929"/>
    </location>
</feature>
<dbReference type="Proteomes" id="UP001152797">
    <property type="component" value="Unassembled WGS sequence"/>
</dbReference>
<evidence type="ECO:0000313" key="16">
    <source>
        <dbReference type="EMBL" id="CAL1144857.1"/>
    </source>
</evidence>
<evidence type="ECO:0000256" key="4">
    <source>
        <dbReference type="ARBA" id="ARBA00022676"/>
    </source>
</evidence>
<evidence type="ECO:0000256" key="12">
    <source>
        <dbReference type="SAM" id="Phobius"/>
    </source>
</evidence>
<evidence type="ECO:0000259" key="14">
    <source>
        <dbReference type="Pfam" id="PF00849"/>
    </source>
</evidence>
<evidence type="ECO:0000256" key="8">
    <source>
        <dbReference type="ARBA" id="ARBA00022777"/>
    </source>
</evidence>
<organism evidence="15">
    <name type="scientific">Cladocopium goreaui</name>
    <dbReference type="NCBI Taxonomy" id="2562237"/>
    <lineage>
        <taxon>Eukaryota</taxon>
        <taxon>Sar</taxon>
        <taxon>Alveolata</taxon>
        <taxon>Dinophyceae</taxon>
        <taxon>Suessiales</taxon>
        <taxon>Symbiodiniaceae</taxon>
        <taxon>Cladocopium</taxon>
    </lineage>
</organism>
<dbReference type="NCBIfam" id="NF005301">
    <property type="entry name" value="PRK06830.1"/>
    <property type="match status" value="2"/>
</dbReference>
<evidence type="ECO:0000256" key="6">
    <source>
        <dbReference type="ARBA" id="ARBA00022692"/>
    </source>
</evidence>
<evidence type="ECO:0000256" key="5">
    <source>
        <dbReference type="ARBA" id="ARBA00022679"/>
    </source>
</evidence>
<dbReference type="InterPro" id="IPR022953">
    <property type="entry name" value="ATP_PFK"/>
</dbReference>
<evidence type="ECO:0000259" key="13">
    <source>
        <dbReference type="Pfam" id="PF00365"/>
    </source>
</evidence>
<keyword evidence="11 12" id="KW-0472">Membrane</keyword>
<dbReference type="InterPro" id="IPR050929">
    <property type="entry name" value="PFKA"/>
</dbReference>
<comment type="similarity">
    <text evidence="3">Belongs to the dpy-19 family.</text>
</comment>
<evidence type="ECO:0000256" key="11">
    <source>
        <dbReference type="ARBA" id="ARBA00023136"/>
    </source>
</evidence>
<dbReference type="InterPro" id="IPR018732">
    <property type="entry name" value="Dpy-19/Dpy-19-like"/>
</dbReference>
<reference evidence="16" key="2">
    <citation type="submission" date="2024-04" db="EMBL/GenBank/DDBJ databases">
        <authorList>
            <person name="Chen Y."/>
            <person name="Shah S."/>
            <person name="Dougan E. K."/>
            <person name="Thang M."/>
            <person name="Chan C."/>
        </authorList>
    </citation>
    <scope>NUCLEOTIDE SEQUENCE [LARGE SCALE GENOMIC DNA]</scope>
</reference>
<dbReference type="GO" id="GO:0016020">
    <property type="term" value="C:membrane"/>
    <property type="evidence" value="ECO:0007669"/>
    <property type="project" value="UniProtKB-SubCell"/>
</dbReference>
<accession>A0A9P1CHZ6</accession>
<feature type="transmembrane region" description="Helical" evidence="12">
    <location>
        <begin position="2809"/>
        <end position="2829"/>
    </location>
</feature>
<evidence type="ECO:0000313" key="18">
    <source>
        <dbReference type="Proteomes" id="UP001152797"/>
    </source>
</evidence>
<evidence type="ECO:0000256" key="2">
    <source>
        <dbReference type="ARBA" id="ARBA00004141"/>
    </source>
</evidence>
<keyword evidence="9" id="KW-0460">Magnesium</keyword>
<comment type="subcellular location">
    <subcellularLocation>
        <location evidence="2">Membrane</location>
        <topology evidence="2">Multi-pass membrane protein</topology>
    </subcellularLocation>
</comment>
<feature type="transmembrane region" description="Helical" evidence="12">
    <location>
        <begin position="2726"/>
        <end position="2745"/>
    </location>
</feature>
<comment type="cofactor">
    <cofactor evidence="1">
        <name>Mg(2+)</name>
        <dbReference type="ChEBI" id="CHEBI:18420"/>
    </cofactor>
</comment>
<dbReference type="OrthoDB" id="537915at2759"/>
<evidence type="ECO:0000256" key="1">
    <source>
        <dbReference type="ARBA" id="ARBA00001946"/>
    </source>
</evidence>
<dbReference type="Gene3D" id="3.40.50.450">
    <property type="match status" value="3"/>
</dbReference>
<evidence type="ECO:0000313" key="15">
    <source>
        <dbReference type="EMBL" id="CAI3991482.1"/>
    </source>
</evidence>
<dbReference type="PANTHER" id="PTHR45770">
    <property type="entry name" value="ATP-DEPENDENT 6-PHOSPHOFRUCTOKINASE 1"/>
    <property type="match status" value="1"/>
</dbReference>
<sequence length="2939" mass="322345">MEVVVENASNIPEGSILSIRAGNVRRQGTLPADKPVRFAQTSLMDACPFKVDLFAPLGTSRVVLRPKTDRYTVSFGEGQKMNLDLLVRDMSVGTEESVPAPPQKRGEDALSETEAYLKKHELQHFIQNLMTSVLADKPDDPFAYMAHHLGSSVKVAPPPTPSANLAPAQRRALQKKPPRLMPHKKGFDQPAFVVEDFDGKLLTLRQLEAKDVLPPGAELRRLLIDDLSRVFPGKNVPSPLTDIVSRFVARDAFATQAISFDSPECVYQMPLAGARSVLHFEPQDMVATVVTCGGLCPGLNAVIRELVMMLAQYGVQKIYGIRGGYKGVVKPETWMELTPSSVQDINSMGGTILVSDRGNPTEEEQSQVLMDMGVRAHFIIGGDGTHRGAYEMAELMKEKNWNCSVVGIPKTIDNDIPMLDCTFGFDTACMEAERAIKAAYVEATCNANCIGLVKLMGRHSGFIALHAGLAARHADIVLLPEMTISLEKVLQHILELMQHLGLSGTLTESRSKAHCVVVVAEGCGDTLLESSGEVDVAVTAFRRGRLHEKRAFCLASARSLRNKTSKSELREEWAKEQPATAQVLAHFAWCFAKLKERDRRIVDSIVHVALQNLEELAPQKLSHLAWCLATLRAREESLWRRLGFAKVEIYEAGMGWDESEGADDDGPDPCSGRSGLLRASMESLSCCDDFWKSLGLLQTWLCKVLRTSPVQEILSALIHQRCADFGAQELANAAWKLQPMPTPGPRGRQLDAQCMANTLWTFASLSWRDVPLLVAFSRARETVLGGGEQELGSFLWAMGKLGYEDPQLMADVAAVSMARLMEFSSRVLVSIAWYLGTLSTCKKPLLHAIAASLSPEDMACQDVANVAWTFARLIVDDSACKPTWHVLAATSVQQIEAQGITASLADLESLVAACAGQHGEVFEALHSAASNALELRGKRLDAAVRETPIVLGRGKGVGERPSVLQKLAEELYVLWKPPGWWVNVDRDDLGSERLTVGDPVREMGEDGQNGGITPEAEEASGRELSAWLVEQFGDAFPIATDPSVSHGLLHRLDRMTSGLILWASSYRSYFAARLQFATREQLRKEYTCLCQGLVCRSPHLITSPLRQVADGRRRMEVAKDGGKASVTSLEQVFHFELPEGRLSSLVMLQLQTGRQHQIRAHLSGCGHPLLGDVDYGASTSSAPRLCLHASALRYNDAVASLPWPSDLAALALELRPMDPMARAAAAALKKNAADAAGMCFKISINLGVRGGGNKKLADVGPWLRDKIVERFKQVKLPLTVKYIDPTYMIRAIKPNANDSVYCSMLSHNAVHAAMAGYTAITVGQINCRYVMLPIACVTKNPQKKVDLRSQRFQELVSTTLQPDFTPDGVELKVAEKAKVNPLLPVSEPVNVMQALGAGEEVRRLECEHLSLTFGERNLPTTLIEQVKGGEVSFFDQNSWVGRPQKPQSLEAIRSSSAPLEVTQTLGLPGVRLQMPKAGPRRTLYFKPADVAATIVTCGGLCPGLNNVIRELVMMLYAYGVKKVYGIKGGFKGVVNPQCWITLTPENVQDIHLQGGSILVSDRGNPPHLEMAKMLKKKGVRQHFVLGGDGTQKGAHQTYEKMQEIGWECAVVGVPKTIDNDINLLDRSFGFDTAMSEALKAIEVAYVEATCNANCIGLVKLMGRHCGYLTMMSVLAARHVDICLLPEMDINLDKVLDHCVELVSTSGSAVVVIAEGCGDTLMQSAGGTDEGGNKKISDVGPWLKEQLPWADSIVNHFKTLKLPITIKYVDPTYQVRAVPANPNDSIYCSELAQAAVHAAMAGFTGLTVGKVDQHVVYLPIKLLVSMPSRIVDVNGRWFEALRTTTQQPNLVDTLRVPQTTLQILDGSMAMRYGQEGEKRALARDDLIQDHISLRSLQCFHLSERYGTFNIPSTLKGVKLFSDNLSWTSQAMFLGDRIDSGKDVPYFKMTRAGPRETLHFDPHDPASAAAIVSCGGICPGLNCVIREIVNMLWAYGVRKIYGIKGGYKGVMEPETWLELTPEVVKDIHMEGGTMLISDRGNPAHLDMAKMLQSKNVRQYFVLGGDGTHKGAMQTFDCTMEIDHECAVVGVPKTIDNDVPMIDQTFGFDTACTEATKAVNSAYVEAKSNANCIGLVKLMGRHCGFIAMNAALAARDVDICLIPEMNIDLEKVLKHVEHLMRTKGHCVMVVAEGCGDTLIQSSGEKDAGGNKILADVGPWLKDTITARFKTLGLPLTIKYIDPTYMIRSVAANSYDSTYCSVLGQMAVHGAMAGYSGITVGQIYSRYCYLPIHAITNQRGKRPSATRGVNPKGRWFFRMQEATKQPNFTPDVPAAVVEAHGSNAGDVLEEAVAGAGIKKTAMADTTAQSRIFSCHIDLSELNSEFSPQFLKKTEEGASDGSSLGGLPRLGPGSHKVCVVALLVGCLHYAEVSGYNCVHNGLTVSEQKDVFLKTELLGLAWWISTMPKKEDFVTAGNLSEALRRMLRDARSEAPDVINAIHRFNIYQEVICGFLYHLIPEAIAVDNIHIWRFLGSKIQGLIPDRKVLQGLGHVALLRLAAAVGGDGLWGGVLPGVTLAMLLFLHRLDFSRIHDVGMLELRENWTMPVIFAQVWAMTKLLLTHPAFSGQNTWEFLRWRWAFRILTVLCILLWQFSAFAFLLQVSAAFLCTLLACHNSARAAMMELLNSQLLAVLVAAGLLFGNELLVQHLLVTQLVAIKLVLSLRKAPLWRLFWWLDGALAVLLFLLLRILQMPFATADEHVWELYANKMRTLFPSYLGTAVQKEPTFNTRLYNAVSVFDFISWKNIEVGFQTKVYHMAALALVFQSGALLLQILPHAGKETQSQSYAHVFASMVLLLQTGLFLVLGCFISRLKCIGVPFLLLFASVALAPKPLEMLTGRGGSDSRARAALWCLRLLVFLIAVAGQLGYAAFLGFKMPFIENRHS</sequence>
<feature type="transmembrane region" description="Helical" evidence="12">
    <location>
        <begin position="2598"/>
        <end position="2615"/>
    </location>
</feature>
<feature type="domain" description="Phosphofructokinase" evidence="13">
    <location>
        <begin position="1968"/>
        <end position="2265"/>
    </location>
</feature>
<dbReference type="CDD" id="cd22961">
    <property type="entry name" value="DD_TEX55-like"/>
    <property type="match status" value="1"/>
</dbReference>
<dbReference type="InterPro" id="IPR006145">
    <property type="entry name" value="PsdUridine_synth_RsuA/RluA"/>
</dbReference>
<dbReference type="Gene3D" id="1.20.890.10">
    <property type="entry name" value="cAMP-dependent protein kinase regulatory subunit, dimerization-anchoring domain"/>
    <property type="match status" value="1"/>
</dbReference>
<dbReference type="Pfam" id="PF00849">
    <property type="entry name" value="PseudoU_synth_2"/>
    <property type="match status" value="1"/>
</dbReference>
<protein>
    <submittedName>
        <fullName evidence="17">6-phosphofructokinase 7</fullName>
    </submittedName>
</protein>
<dbReference type="GO" id="GO:0016757">
    <property type="term" value="F:glycosyltransferase activity"/>
    <property type="evidence" value="ECO:0007669"/>
    <property type="project" value="UniProtKB-KW"/>
</dbReference>
<keyword evidence="7" id="KW-0479">Metal-binding</keyword>
<dbReference type="EMBL" id="CAMXCT010001595">
    <property type="protein sequence ID" value="CAI3991482.1"/>
    <property type="molecule type" value="Genomic_DNA"/>
</dbReference>
<dbReference type="EMBL" id="CAMXCT030001595">
    <property type="protein sequence ID" value="CAL4778794.1"/>
    <property type="molecule type" value="Genomic_DNA"/>
</dbReference>
<feature type="domain" description="Pseudouridine synthase RsuA/RluA-like" evidence="14">
    <location>
        <begin position="1048"/>
        <end position="1163"/>
    </location>
</feature>
<dbReference type="SUPFAM" id="SSF47391">
    <property type="entry name" value="Dimerization-anchoring domain of cAMP-dependent PK regulatory subunit"/>
    <property type="match status" value="1"/>
</dbReference>
<keyword evidence="4" id="KW-0328">Glycosyltransferase</keyword>
<dbReference type="Pfam" id="PF10034">
    <property type="entry name" value="Dpy19"/>
    <property type="match status" value="1"/>
</dbReference>
<dbReference type="Gene3D" id="3.40.50.460">
    <property type="entry name" value="Phosphofructokinase domain"/>
    <property type="match status" value="3"/>
</dbReference>
<evidence type="ECO:0000256" key="7">
    <source>
        <dbReference type="ARBA" id="ARBA00022723"/>
    </source>
</evidence>
<reference evidence="15" key="1">
    <citation type="submission" date="2022-10" db="EMBL/GenBank/DDBJ databases">
        <authorList>
            <person name="Chen Y."/>
            <person name="Dougan E. K."/>
            <person name="Chan C."/>
            <person name="Rhodes N."/>
            <person name="Thang M."/>
        </authorList>
    </citation>
    <scope>NUCLEOTIDE SEQUENCE</scope>
</reference>
<feature type="domain" description="Phosphofructokinase" evidence="13">
    <location>
        <begin position="1493"/>
        <end position="1797"/>
    </location>
</feature>
<proteinExistence type="inferred from homology"/>
<feature type="transmembrane region" description="Helical" evidence="12">
    <location>
        <begin position="2684"/>
        <end position="2706"/>
    </location>
</feature>
<evidence type="ECO:0000256" key="3">
    <source>
        <dbReference type="ARBA" id="ARBA00008744"/>
    </source>
</evidence>
<dbReference type="GO" id="GO:0003872">
    <property type="term" value="F:6-phosphofructokinase activity"/>
    <property type="evidence" value="ECO:0007669"/>
    <property type="project" value="InterPro"/>
</dbReference>
<dbReference type="GO" id="GO:0009982">
    <property type="term" value="F:pseudouridine synthase activity"/>
    <property type="evidence" value="ECO:0007669"/>
    <property type="project" value="InterPro"/>
</dbReference>
<dbReference type="Gene3D" id="3.30.2350.10">
    <property type="entry name" value="Pseudouridine synthase"/>
    <property type="match status" value="1"/>
</dbReference>
<dbReference type="InterPro" id="IPR000023">
    <property type="entry name" value="Phosphofructokinase_dom"/>
</dbReference>
<keyword evidence="5" id="KW-0808">Transferase</keyword>
<evidence type="ECO:0000256" key="10">
    <source>
        <dbReference type="ARBA" id="ARBA00022989"/>
    </source>
</evidence>
<dbReference type="GO" id="GO:0003723">
    <property type="term" value="F:RNA binding"/>
    <property type="evidence" value="ECO:0007669"/>
    <property type="project" value="InterPro"/>
</dbReference>
<evidence type="ECO:0000256" key="9">
    <source>
        <dbReference type="ARBA" id="ARBA00022842"/>
    </source>
</evidence>
<dbReference type="InterPro" id="IPR020103">
    <property type="entry name" value="PsdUridine_synth_cat_dom_sf"/>
</dbReference>
<dbReference type="GO" id="GO:0006002">
    <property type="term" value="P:fructose 6-phosphate metabolic process"/>
    <property type="evidence" value="ECO:0007669"/>
    <property type="project" value="InterPro"/>
</dbReference>
<dbReference type="SUPFAM" id="SSF53784">
    <property type="entry name" value="Phosphofructokinase"/>
    <property type="match status" value="4"/>
</dbReference>